<gene>
    <name evidence="1" type="ORF">ABJ384_07655</name>
</gene>
<evidence type="ECO:0000313" key="1">
    <source>
        <dbReference type="EMBL" id="XBU14371.1"/>
    </source>
</evidence>
<protein>
    <submittedName>
        <fullName evidence="1">Uncharacterized protein</fullName>
    </submittedName>
</protein>
<dbReference type="AlphaFoldDB" id="A0AAU7STL9"/>
<reference evidence="1" key="1">
    <citation type="submission" date="2024-06" db="EMBL/GenBank/DDBJ databases">
        <authorList>
            <person name="Song Z."/>
        </authorList>
    </citation>
    <scope>NUCLEOTIDE SEQUENCE</scope>
    <source>
        <strain evidence="1">A1-4-2</strain>
    </source>
</reference>
<name>A0AAU7STL9_9GAMM</name>
<organism evidence="1">
    <name type="scientific">Acinetobacter sp. A1-4-2</name>
    <dbReference type="NCBI Taxonomy" id="3156489"/>
    <lineage>
        <taxon>Bacteria</taxon>
        <taxon>Pseudomonadati</taxon>
        <taxon>Pseudomonadota</taxon>
        <taxon>Gammaproteobacteria</taxon>
        <taxon>Moraxellales</taxon>
        <taxon>Moraxellaceae</taxon>
        <taxon>Acinetobacter</taxon>
    </lineage>
</organism>
<accession>A0AAU7STL9</accession>
<sequence length="118" mass="13341">MTTSKPTSLNSLDQQKIQKHSVFSNIDLFKQQISTGLKMHGSPPDFKINQPEQEDNHRVKFPQTQDVDSLSYTVLVNQQLSARESLVKDCESDELAQVYINISETKTRAISSESVVFP</sequence>
<dbReference type="RefSeq" id="WP_349926509.1">
    <property type="nucleotide sequence ID" value="NZ_CP157981.1"/>
</dbReference>
<dbReference type="EMBL" id="CP157981">
    <property type="protein sequence ID" value="XBU14371.1"/>
    <property type="molecule type" value="Genomic_DNA"/>
</dbReference>
<proteinExistence type="predicted"/>